<reference evidence="2" key="1">
    <citation type="submission" date="2015-07" db="EMBL/GenBank/DDBJ databases">
        <title>Transcriptome Assembly of Anthurium amnicola.</title>
        <authorList>
            <person name="Suzuki J."/>
        </authorList>
    </citation>
    <scope>NUCLEOTIDE SEQUENCE</scope>
</reference>
<protein>
    <submittedName>
        <fullName evidence="2">LYR motif-containing protein 4</fullName>
    </submittedName>
</protein>
<evidence type="ECO:0000313" key="2">
    <source>
        <dbReference type="EMBL" id="JAT61832.1"/>
    </source>
</evidence>
<dbReference type="Pfam" id="PF05347">
    <property type="entry name" value="Complex1_LYR"/>
    <property type="match status" value="1"/>
</dbReference>
<dbReference type="InterPro" id="IPR008011">
    <property type="entry name" value="Complex1_LYR_dom"/>
</dbReference>
<organism evidence="2">
    <name type="scientific">Anthurium amnicola</name>
    <dbReference type="NCBI Taxonomy" id="1678845"/>
    <lineage>
        <taxon>Eukaryota</taxon>
        <taxon>Viridiplantae</taxon>
        <taxon>Streptophyta</taxon>
        <taxon>Embryophyta</taxon>
        <taxon>Tracheophyta</taxon>
        <taxon>Spermatophyta</taxon>
        <taxon>Magnoliopsida</taxon>
        <taxon>Liliopsida</taxon>
        <taxon>Araceae</taxon>
        <taxon>Pothoideae</taxon>
        <taxon>Potheae</taxon>
        <taxon>Anthurium</taxon>
    </lineage>
</organism>
<dbReference type="InterPro" id="IPR045297">
    <property type="entry name" value="Complex1_LYR_LYRM4"/>
</dbReference>
<dbReference type="PANTHER" id="PTHR47158">
    <property type="entry name" value="OS08G0239000 PROTEIN"/>
    <property type="match status" value="1"/>
</dbReference>
<evidence type="ECO:0000259" key="1">
    <source>
        <dbReference type="Pfam" id="PF05347"/>
    </source>
</evidence>
<proteinExistence type="predicted"/>
<dbReference type="EMBL" id="GDJX01006104">
    <property type="protein sequence ID" value="JAT61832.1"/>
    <property type="molecule type" value="Transcribed_RNA"/>
</dbReference>
<dbReference type="CDD" id="cd20264">
    <property type="entry name" value="Complex1_LYR_LYRM4"/>
    <property type="match status" value="1"/>
</dbReference>
<dbReference type="PANTHER" id="PTHR47158:SF1">
    <property type="entry name" value="OS08G0239000 PROTEIN"/>
    <property type="match status" value="1"/>
</dbReference>
<accession>A0A1D1Z4S2</accession>
<feature type="domain" description="Complex 1 LYR protein" evidence="1">
    <location>
        <begin position="79"/>
        <end position="136"/>
    </location>
</feature>
<gene>
    <name evidence="2" type="primary">lyrm4</name>
    <name evidence="2" type="ORF">g.35915</name>
</gene>
<name>A0A1D1Z4S2_9ARAE</name>
<sequence length="160" mass="17527">NLVPSPSCVPDRTAPPHPNLLRARDARKWNGSSGVGTDPTCFCSISGWFLPCSRFGSSPIVCRPPARPEMAGAAPSRAEVLALFRSLLRTAARFPDYNLREYAWRRTIDGFRQNLGLSQPSSIGSAFSDGKSQLEVARRQAVVYSIYSPKVRSVMEIEAA</sequence>
<dbReference type="AlphaFoldDB" id="A0A1D1Z4S2"/>
<dbReference type="GO" id="GO:0016226">
    <property type="term" value="P:iron-sulfur cluster assembly"/>
    <property type="evidence" value="ECO:0007669"/>
    <property type="project" value="InterPro"/>
</dbReference>
<feature type="non-terminal residue" evidence="2">
    <location>
        <position position="1"/>
    </location>
</feature>